<dbReference type="GO" id="GO:0004222">
    <property type="term" value="F:metalloendopeptidase activity"/>
    <property type="evidence" value="ECO:0007669"/>
    <property type="project" value="InterPro"/>
</dbReference>
<organism evidence="5 6">
    <name type="scientific">Caulifigura coniformis</name>
    <dbReference type="NCBI Taxonomy" id="2527983"/>
    <lineage>
        <taxon>Bacteria</taxon>
        <taxon>Pseudomonadati</taxon>
        <taxon>Planctomycetota</taxon>
        <taxon>Planctomycetia</taxon>
        <taxon>Planctomycetales</taxon>
        <taxon>Planctomycetaceae</taxon>
        <taxon>Caulifigura</taxon>
    </lineage>
</organism>
<dbReference type="PANTHER" id="PTHR42837">
    <property type="entry name" value="REGULATOR OF SIGMA-E PROTEASE RSEP"/>
    <property type="match status" value="1"/>
</dbReference>
<feature type="region of interest" description="Disordered" evidence="2">
    <location>
        <begin position="35"/>
        <end position="200"/>
    </location>
</feature>
<feature type="compositionally biased region" description="Low complexity" evidence="2">
    <location>
        <begin position="170"/>
        <end position="186"/>
    </location>
</feature>
<feature type="domain" description="PDZ" evidence="4">
    <location>
        <begin position="618"/>
        <end position="672"/>
    </location>
</feature>
<feature type="signal peptide" evidence="3">
    <location>
        <begin position="1"/>
        <end position="35"/>
    </location>
</feature>
<dbReference type="InterPro" id="IPR001478">
    <property type="entry name" value="PDZ"/>
</dbReference>
<evidence type="ECO:0000313" key="6">
    <source>
        <dbReference type="Proteomes" id="UP000315700"/>
    </source>
</evidence>
<feature type="domain" description="PDZ" evidence="4">
    <location>
        <begin position="439"/>
        <end position="491"/>
    </location>
</feature>
<feature type="compositionally biased region" description="Low complexity" evidence="2">
    <location>
        <begin position="55"/>
        <end position="80"/>
    </location>
</feature>
<dbReference type="PROSITE" id="PS50106">
    <property type="entry name" value="PDZ"/>
    <property type="match status" value="2"/>
</dbReference>
<accession>A0A517S9M0</accession>
<dbReference type="InParanoid" id="A0A517S9M0"/>
<sequence length="771" mass="77584" precursor="true">MQSTPRRDPKKFAQRTMAAAIAAAGMMASGLAAQAQTTGGGIGAAVNPSPGAAGGIPTQGTTGTTGGTATSGVASPTAPANPARPGSGPGINNTGSPALPVPRNLQAPIGGATGGPRGANGTSRIPGNTVPRGNAAGAATNGLNGASVPQPTSPINNGPRSNDNSVPRLPGNTRPGVTPTTPNTGVANRRPGANFRTGTITNFTGNSVSFREGANTSTLSISPDTVVQMDGRNITLRDIPANSQVRVERSPSNPNLAQRIVVVPQGTAGGTSVNTQTGTGSTGSANRSLPSNDLNAATPNATTPGNDINAGTANASTPGNDLNAPVANNADRSNRPLAPGRNPADQPLAPFTRGNDQPLQAGFNESNAQGTSQQRQPGTTDSSRFLGPVGGLRDQAGSTSNADPRRSSDTGKNAPVVLPDNAATGQNPRVVDGEPRPDNVLFNRELGNRLGMQMTAAQGGLTVGTVNQQSLAGRSGLLSGDQIRSVNGQPVTTTEDFGRLLQSGVEQGPITASIVRDGAARDVSLSLPNGFFNGLNVPAAVGAGNIAVAPDGTAGVNVGGAYVPATGEVNVGTNAATATGSAAASVGGAPGQAVAQQPAAPRSRPLDPPVGTQRSPITTEALKVPDVDLGWTLKATSEGVVMSSLVDDGLAAKNKLEPGDLIESIDGRPVTSPGAVSYELHRHPAGATVDFTLLRNGRRTTESVTLPESHKPLLLNQTESFGQANNAAKEQGGSGASPVELKPTEESLRRLEAENKALKAELEALRNPKKP</sequence>
<comment type="cofactor">
    <cofactor evidence="1">
        <name>Zn(2+)</name>
        <dbReference type="ChEBI" id="CHEBI:29105"/>
    </cofactor>
</comment>
<dbReference type="InterPro" id="IPR004387">
    <property type="entry name" value="Pept_M50_Zn"/>
</dbReference>
<feature type="chain" id="PRO_5022197551" evidence="3">
    <location>
        <begin position="36"/>
        <end position="771"/>
    </location>
</feature>
<dbReference type="AlphaFoldDB" id="A0A517S9M0"/>
<evidence type="ECO:0000256" key="2">
    <source>
        <dbReference type="SAM" id="MobiDB-lite"/>
    </source>
</evidence>
<evidence type="ECO:0000313" key="5">
    <source>
        <dbReference type="EMBL" id="QDT52813.1"/>
    </source>
</evidence>
<name>A0A517S9M0_9PLAN</name>
<dbReference type="SUPFAM" id="SSF50156">
    <property type="entry name" value="PDZ domain-like"/>
    <property type="match status" value="2"/>
</dbReference>
<dbReference type="PANTHER" id="PTHR42837:SF2">
    <property type="entry name" value="MEMBRANE METALLOPROTEASE ARASP2, CHLOROPLASTIC-RELATED"/>
    <property type="match status" value="1"/>
</dbReference>
<dbReference type="RefSeq" id="WP_145027484.1">
    <property type="nucleotide sequence ID" value="NZ_CP036271.1"/>
</dbReference>
<keyword evidence="3" id="KW-0732">Signal</keyword>
<dbReference type="SMART" id="SM00228">
    <property type="entry name" value="PDZ"/>
    <property type="match status" value="2"/>
</dbReference>
<keyword evidence="5" id="KW-0645">Protease</keyword>
<proteinExistence type="predicted"/>
<dbReference type="Gene3D" id="2.30.42.10">
    <property type="match status" value="2"/>
</dbReference>
<dbReference type="Pfam" id="PF13180">
    <property type="entry name" value="PDZ_2"/>
    <property type="match status" value="2"/>
</dbReference>
<keyword evidence="5" id="KW-0378">Hydrolase</keyword>
<dbReference type="GO" id="GO:0006508">
    <property type="term" value="P:proteolysis"/>
    <property type="evidence" value="ECO:0007669"/>
    <property type="project" value="UniProtKB-KW"/>
</dbReference>
<feature type="region of interest" description="Disordered" evidence="2">
    <location>
        <begin position="267"/>
        <end position="438"/>
    </location>
</feature>
<feature type="compositionally biased region" description="Polar residues" evidence="2">
    <location>
        <begin position="354"/>
        <end position="383"/>
    </location>
</feature>
<reference evidence="5 6" key="1">
    <citation type="submission" date="2019-02" db="EMBL/GenBank/DDBJ databases">
        <title>Deep-cultivation of Planctomycetes and their phenomic and genomic characterization uncovers novel biology.</title>
        <authorList>
            <person name="Wiegand S."/>
            <person name="Jogler M."/>
            <person name="Boedeker C."/>
            <person name="Pinto D."/>
            <person name="Vollmers J."/>
            <person name="Rivas-Marin E."/>
            <person name="Kohn T."/>
            <person name="Peeters S.H."/>
            <person name="Heuer A."/>
            <person name="Rast P."/>
            <person name="Oberbeckmann S."/>
            <person name="Bunk B."/>
            <person name="Jeske O."/>
            <person name="Meyerdierks A."/>
            <person name="Storesund J.E."/>
            <person name="Kallscheuer N."/>
            <person name="Luecker S."/>
            <person name="Lage O.M."/>
            <person name="Pohl T."/>
            <person name="Merkel B.J."/>
            <person name="Hornburger P."/>
            <person name="Mueller R.-W."/>
            <person name="Bruemmer F."/>
            <person name="Labrenz M."/>
            <person name="Spormann A.M."/>
            <person name="Op den Camp H."/>
            <person name="Overmann J."/>
            <person name="Amann R."/>
            <person name="Jetten M.S.M."/>
            <person name="Mascher T."/>
            <person name="Medema M.H."/>
            <person name="Devos D.P."/>
            <person name="Kaster A.-K."/>
            <person name="Ovreas L."/>
            <person name="Rohde M."/>
            <person name="Galperin M.Y."/>
            <person name="Jogler C."/>
        </authorList>
    </citation>
    <scope>NUCLEOTIDE SEQUENCE [LARGE SCALE GENOMIC DNA]</scope>
    <source>
        <strain evidence="5 6">Pan44</strain>
    </source>
</reference>
<dbReference type="OrthoDB" id="9781273at2"/>
<dbReference type="EMBL" id="CP036271">
    <property type="protein sequence ID" value="QDT52813.1"/>
    <property type="molecule type" value="Genomic_DNA"/>
</dbReference>
<dbReference type="KEGG" id="ccos:Pan44_08260"/>
<feature type="compositionally biased region" description="Polar residues" evidence="2">
    <location>
        <begin position="147"/>
        <end position="165"/>
    </location>
</feature>
<feature type="region of interest" description="Disordered" evidence="2">
    <location>
        <begin position="723"/>
        <end position="746"/>
    </location>
</feature>
<evidence type="ECO:0000256" key="3">
    <source>
        <dbReference type="SAM" id="SignalP"/>
    </source>
</evidence>
<feature type="compositionally biased region" description="Low complexity" evidence="2">
    <location>
        <begin position="133"/>
        <end position="146"/>
    </location>
</feature>
<dbReference type="GO" id="GO:0016020">
    <property type="term" value="C:membrane"/>
    <property type="evidence" value="ECO:0007669"/>
    <property type="project" value="InterPro"/>
</dbReference>
<keyword evidence="6" id="KW-1185">Reference proteome</keyword>
<dbReference type="Proteomes" id="UP000315700">
    <property type="component" value="Chromosome"/>
</dbReference>
<feature type="region of interest" description="Disordered" evidence="2">
    <location>
        <begin position="582"/>
        <end position="616"/>
    </location>
</feature>
<dbReference type="InterPro" id="IPR036034">
    <property type="entry name" value="PDZ_sf"/>
</dbReference>
<feature type="compositionally biased region" description="Low complexity" evidence="2">
    <location>
        <begin position="582"/>
        <end position="601"/>
    </location>
</feature>
<evidence type="ECO:0000256" key="1">
    <source>
        <dbReference type="ARBA" id="ARBA00001947"/>
    </source>
</evidence>
<gene>
    <name evidence="5" type="ORF">Pan44_08260</name>
</gene>
<protein>
    <submittedName>
        <fullName evidence="5">Serine endoprotease</fullName>
    </submittedName>
</protein>
<feature type="compositionally biased region" description="Polar residues" evidence="2">
    <location>
        <begin position="270"/>
        <end position="320"/>
    </location>
</feature>
<evidence type="ECO:0000259" key="4">
    <source>
        <dbReference type="PROSITE" id="PS50106"/>
    </source>
</evidence>